<sequence>MGTGGIQVHFNISGPRTKLSRDDCIVLFVDIPDEFQNIISQLDKTEEETDLFISKCKELKEYTAHKKKKYPECFEGDLLHIYSYTEQELNNLLQKSLKYSKCNEKLNPTSKEPVVLEQQKDACNQEKDGMCVSAATPLEKRSETKAECDNGPCTEENSQCNKLIVSNQGNGDTETTCKKITSLSTESVTPSRNLETVIPAASEDETLSRKNIREEETSEYIASTWENKQNGSTGTYSIILKDSPSVTCHPDDQRYVNGLDIVDPLAIDVFDNFITTKESSAMPQNPRYYIYSESPEDINNQITFTIPSCDVSTSTAPPFGEKPSTEQHAVVVQNPSPVKVLHDKGEKFTAKVITSKDYRHSPTYSQPIITTDPSEADHYFPTVDISETSSNSNVEVNKLKGSTSKEDQLLSVEREVENGIYSLPPHADQDGIPIRTYIIIIVFTSLGWLFRKKKKKKRQEMEAEFQKMMLATSIPEDRNIYLTYGRLDP</sequence>
<keyword evidence="1" id="KW-1133">Transmembrane helix</keyword>
<dbReference type="AlphaFoldDB" id="A0A1A8X6V9"/>
<keyword evidence="1" id="KW-0472">Membrane</keyword>
<protein>
    <submittedName>
        <fullName evidence="2">PIR Superfamily Protein</fullName>
    </submittedName>
</protein>
<proteinExistence type="predicted"/>
<evidence type="ECO:0000313" key="3">
    <source>
        <dbReference type="Proteomes" id="UP000078546"/>
    </source>
</evidence>
<dbReference type="Proteomes" id="UP000078546">
    <property type="component" value="Unassembled WGS sequence"/>
</dbReference>
<gene>
    <name evidence="2" type="ORF">POVCU1_063800</name>
</gene>
<reference evidence="3" key="1">
    <citation type="submission" date="2016-05" db="EMBL/GenBank/DDBJ databases">
        <authorList>
            <person name="Naeem Raeece"/>
        </authorList>
    </citation>
    <scope>NUCLEOTIDE SEQUENCE [LARGE SCALE GENOMIC DNA]</scope>
</reference>
<keyword evidence="1" id="KW-0812">Transmembrane</keyword>
<accession>A0A1A8X6V9</accession>
<evidence type="ECO:0000256" key="1">
    <source>
        <dbReference type="SAM" id="Phobius"/>
    </source>
</evidence>
<feature type="transmembrane region" description="Helical" evidence="1">
    <location>
        <begin position="432"/>
        <end position="450"/>
    </location>
</feature>
<evidence type="ECO:0000313" key="2">
    <source>
        <dbReference type="EMBL" id="SBT00987.1"/>
    </source>
</evidence>
<name>A0A1A8X6V9_PLAOA</name>
<dbReference type="EMBL" id="FLQV01002232">
    <property type="protein sequence ID" value="SBT00987.1"/>
    <property type="molecule type" value="Genomic_DNA"/>
</dbReference>
<organism evidence="2 3">
    <name type="scientific">Plasmodium ovale curtisi</name>
    <dbReference type="NCBI Taxonomy" id="864141"/>
    <lineage>
        <taxon>Eukaryota</taxon>
        <taxon>Sar</taxon>
        <taxon>Alveolata</taxon>
        <taxon>Apicomplexa</taxon>
        <taxon>Aconoidasida</taxon>
        <taxon>Haemosporida</taxon>
        <taxon>Plasmodiidae</taxon>
        <taxon>Plasmodium</taxon>
        <taxon>Plasmodium (Plasmodium)</taxon>
    </lineage>
</organism>